<dbReference type="SUPFAM" id="SSF55681">
    <property type="entry name" value="Class II aaRS and biotin synthetases"/>
    <property type="match status" value="1"/>
</dbReference>
<gene>
    <name evidence="1" type="ORF">E3J68_02070</name>
</gene>
<dbReference type="Gene3D" id="3.30.930.10">
    <property type="entry name" value="Bira Bifunctional Protein, Domain 2"/>
    <property type="match status" value="1"/>
</dbReference>
<dbReference type="AlphaFoldDB" id="A0A523TFQ4"/>
<proteinExistence type="predicted"/>
<name>A0A523TFQ4_UNCAE</name>
<protein>
    <submittedName>
        <fullName evidence="1">Uncharacterized protein</fullName>
    </submittedName>
</protein>
<dbReference type="InterPro" id="IPR045864">
    <property type="entry name" value="aa-tRNA-synth_II/BPL/LPL"/>
</dbReference>
<comment type="caution">
    <text evidence="1">The sequence shown here is derived from an EMBL/GenBank/DDBJ whole genome shotgun (WGS) entry which is preliminary data.</text>
</comment>
<evidence type="ECO:0000313" key="2">
    <source>
        <dbReference type="Proteomes" id="UP000316517"/>
    </source>
</evidence>
<accession>A0A523TFQ4</accession>
<reference evidence="1 2" key="1">
    <citation type="submission" date="2019-03" db="EMBL/GenBank/DDBJ databases">
        <title>Metabolic potential of uncultured bacteria and archaea associated with petroleum seepage in deep-sea sediments.</title>
        <authorList>
            <person name="Dong X."/>
            <person name="Hubert C."/>
        </authorList>
    </citation>
    <scope>NUCLEOTIDE SEQUENCE [LARGE SCALE GENOMIC DNA]</scope>
    <source>
        <strain evidence="1">E44_bin3</strain>
    </source>
</reference>
<dbReference type="EMBL" id="SOJT01000093">
    <property type="protein sequence ID" value="TET29168.1"/>
    <property type="molecule type" value="Genomic_DNA"/>
</dbReference>
<dbReference type="Proteomes" id="UP000316517">
    <property type="component" value="Unassembled WGS sequence"/>
</dbReference>
<sequence>MDNKITSESRKEKKDRGKIIDSLVWGFEKGLGIRLLPGQLTKQEVKLSQELKEIKYSTRNWNYRR</sequence>
<organism evidence="1 2">
    <name type="scientific">Aerophobetes bacterium</name>
    <dbReference type="NCBI Taxonomy" id="2030807"/>
    <lineage>
        <taxon>Bacteria</taxon>
        <taxon>Candidatus Aerophobota</taxon>
    </lineage>
</organism>
<evidence type="ECO:0000313" key="1">
    <source>
        <dbReference type="EMBL" id="TET29168.1"/>
    </source>
</evidence>